<evidence type="ECO:0000313" key="3">
    <source>
        <dbReference type="EMBL" id="GCA75661.1"/>
    </source>
</evidence>
<gene>
    <name evidence="3" type="ORF">MiTe_02497</name>
</gene>
<dbReference type="EMBL" id="BHVP01000042">
    <property type="protein sequence ID" value="GCA75661.1"/>
    <property type="molecule type" value="Genomic_DNA"/>
</dbReference>
<comment type="caution">
    <text evidence="3">The sequence shown here is derived from an EMBL/GenBank/DDBJ whole genome shotgun (WGS) entry which is preliminary data.</text>
</comment>
<dbReference type="AlphaFoldDB" id="A0A5A5RRB1"/>
<evidence type="ECO:0000259" key="2">
    <source>
        <dbReference type="Pfam" id="PF01709"/>
    </source>
</evidence>
<dbReference type="InterPro" id="IPR029072">
    <property type="entry name" value="YebC-like"/>
</dbReference>
<reference evidence="3 4" key="1">
    <citation type="submission" date="2018-09" db="EMBL/GenBank/DDBJ databases">
        <title>Evolutionary history of phycoerythrin pigmentation in the water bloom-forming cyanobacterium Microcystis aeruginosa.</title>
        <authorList>
            <person name="Tanabe Y."/>
            <person name="Tanabe Y."/>
            <person name="Yamaguchi H."/>
        </authorList>
    </citation>
    <scope>NUCLEOTIDE SEQUENCE [LARGE SCALE GENOMIC DNA]</scope>
    <source>
        <strain evidence="3 4">NIES-2520</strain>
    </source>
</reference>
<organism evidence="3 4">
    <name type="scientific">Microcystis aeruginosa NIES-2520</name>
    <dbReference type="NCBI Taxonomy" id="2303982"/>
    <lineage>
        <taxon>Bacteria</taxon>
        <taxon>Bacillati</taxon>
        <taxon>Cyanobacteriota</taxon>
        <taxon>Cyanophyceae</taxon>
        <taxon>Oscillatoriophycideae</taxon>
        <taxon>Chroococcales</taxon>
        <taxon>Microcystaceae</taxon>
        <taxon>Microcystis</taxon>
    </lineage>
</organism>
<protein>
    <submittedName>
        <fullName evidence="3">Putative transcriptional regulatory protein</fullName>
    </submittedName>
</protein>
<sequence>MSNLERLNKVLQEAGFKVKEAELRWIPTNTLEVSDRDQACFLLKLIDTLESLDDVQSVTANFDLVEELMLVDL</sequence>
<dbReference type="GO" id="GO:0003677">
    <property type="term" value="F:DNA binding"/>
    <property type="evidence" value="ECO:0007669"/>
    <property type="project" value="UniProtKB-KW"/>
</dbReference>
<dbReference type="InterPro" id="IPR026564">
    <property type="entry name" value="Transcrip_reg_TACO1-like_dom3"/>
</dbReference>
<dbReference type="Pfam" id="PF01709">
    <property type="entry name" value="Transcrip_reg"/>
    <property type="match status" value="1"/>
</dbReference>
<name>A0A5A5RRB1_MICAE</name>
<accession>A0A5A5RRB1</accession>
<dbReference type="Proteomes" id="UP000324917">
    <property type="component" value="Unassembled WGS sequence"/>
</dbReference>
<dbReference type="InterPro" id="IPR048300">
    <property type="entry name" value="TACO1_YebC-like_2nd/3rd_dom"/>
</dbReference>
<evidence type="ECO:0000313" key="4">
    <source>
        <dbReference type="Proteomes" id="UP000324917"/>
    </source>
</evidence>
<dbReference type="Gene3D" id="3.30.70.980">
    <property type="match status" value="1"/>
</dbReference>
<feature type="domain" description="TACO1/YebC-like second and third" evidence="2">
    <location>
        <begin position="2"/>
        <end position="62"/>
    </location>
</feature>
<proteinExistence type="predicted"/>
<evidence type="ECO:0000256" key="1">
    <source>
        <dbReference type="ARBA" id="ARBA00023125"/>
    </source>
</evidence>
<keyword evidence="1" id="KW-0238">DNA-binding</keyword>
<dbReference type="SUPFAM" id="SSF75625">
    <property type="entry name" value="YebC-like"/>
    <property type="match status" value="1"/>
</dbReference>